<keyword evidence="6" id="KW-1185">Reference proteome</keyword>
<protein>
    <recommendedName>
        <fullName evidence="4">Sulfotransferase domain-containing protein</fullName>
    </recommendedName>
</protein>
<evidence type="ECO:0000256" key="2">
    <source>
        <dbReference type="ARBA" id="ARBA00022679"/>
    </source>
</evidence>
<gene>
    <name evidence="5" type="ORF">RRG08_021379</name>
</gene>
<evidence type="ECO:0000256" key="3">
    <source>
        <dbReference type="SAM" id="MobiDB-lite"/>
    </source>
</evidence>
<evidence type="ECO:0000313" key="6">
    <source>
        <dbReference type="Proteomes" id="UP001283361"/>
    </source>
</evidence>
<dbReference type="InterPro" id="IPR000863">
    <property type="entry name" value="Sulfotransferase_dom"/>
</dbReference>
<name>A0AAE1BBR8_9GAST</name>
<dbReference type="InterPro" id="IPR027417">
    <property type="entry name" value="P-loop_NTPase"/>
</dbReference>
<evidence type="ECO:0000256" key="1">
    <source>
        <dbReference type="ARBA" id="ARBA00005771"/>
    </source>
</evidence>
<dbReference type="GO" id="GO:0008146">
    <property type="term" value="F:sulfotransferase activity"/>
    <property type="evidence" value="ECO:0007669"/>
    <property type="project" value="InterPro"/>
</dbReference>
<dbReference type="AlphaFoldDB" id="A0AAE1BBR8"/>
<dbReference type="EMBL" id="JAWDGP010000133">
    <property type="protein sequence ID" value="KAK3803408.1"/>
    <property type="molecule type" value="Genomic_DNA"/>
</dbReference>
<feature type="domain" description="Sulfotransferase" evidence="4">
    <location>
        <begin position="135"/>
        <end position="373"/>
    </location>
</feature>
<organism evidence="5 6">
    <name type="scientific">Elysia crispata</name>
    <name type="common">lettuce slug</name>
    <dbReference type="NCBI Taxonomy" id="231223"/>
    <lineage>
        <taxon>Eukaryota</taxon>
        <taxon>Metazoa</taxon>
        <taxon>Spiralia</taxon>
        <taxon>Lophotrochozoa</taxon>
        <taxon>Mollusca</taxon>
        <taxon>Gastropoda</taxon>
        <taxon>Heterobranchia</taxon>
        <taxon>Euthyneura</taxon>
        <taxon>Panpulmonata</taxon>
        <taxon>Sacoglossa</taxon>
        <taxon>Placobranchoidea</taxon>
        <taxon>Plakobranchidae</taxon>
        <taxon>Elysia</taxon>
    </lineage>
</organism>
<keyword evidence="2" id="KW-0808">Transferase</keyword>
<comment type="caution">
    <text evidence="5">The sequence shown here is derived from an EMBL/GenBank/DDBJ whole genome shotgun (WGS) entry which is preliminary data.</text>
</comment>
<feature type="region of interest" description="Disordered" evidence="3">
    <location>
        <begin position="65"/>
        <end position="89"/>
    </location>
</feature>
<dbReference type="Pfam" id="PF00685">
    <property type="entry name" value="Sulfotransfer_1"/>
    <property type="match status" value="1"/>
</dbReference>
<dbReference type="Proteomes" id="UP001283361">
    <property type="component" value="Unassembled WGS sequence"/>
</dbReference>
<reference evidence="5" key="1">
    <citation type="journal article" date="2023" name="G3 (Bethesda)">
        <title>A reference genome for the long-term kleptoplast-retaining sea slug Elysia crispata morphotype clarki.</title>
        <authorList>
            <person name="Eastman K.E."/>
            <person name="Pendleton A.L."/>
            <person name="Shaikh M.A."/>
            <person name="Suttiyut T."/>
            <person name="Ogas R."/>
            <person name="Tomko P."/>
            <person name="Gavelis G."/>
            <person name="Widhalm J.R."/>
            <person name="Wisecaver J.H."/>
        </authorList>
    </citation>
    <scope>NUCLEOTIDE SEQUENCE</scope>
    <source>
        <strain evidence="5">ECLA1</strain>
    </source>
</reference>
<evidence type="ECO:0000259" key="4">
    <source>
        <dbReference type="Pfam" id="PF00685"/>
    </source>
</evidence>
<proteinExistence type="inferred from homology"/>
<sequence>MIVSSNTEHLDLQFKTRPDKHSYSTKTTLNLRARPRSTSRLYALYSAEFTVVRIMTSVKETNGVANQDTNGLLEKTNPKSDTAELPAPDPNNPFSFPALTLPSGLLFNRVRVMKCPVKDDPVTHLKKIYDLPMRDDDIIITAYPKCGTHWVAEILHMLTSGATEFSGRTKEYTMLEFCNDLRFLATLTSPRLLNSHLYMAQLPRGIVDKKVKMVHMIRNPKDTAVSMYHHLKHTASEQFTFDNFLKGYPCGDYIVFSHQFDYLRQMAEFEKSHPDHPIMHIHYEDLKQDPAAIIKELSQFIETPASDDFCQRVAAACGFSNMRKVDSTREIPESLRKFSKKRLEIYRKGVVGDWKNHFTVAQSEAFDEFLAEQKQKGFGFTPRGEL</sequence>
<dbReference type="SUPFAM" id="SSF52540">
    <property type="entry name" value="P-loop containing nucleoside triphosphate hydrolases"/>
    <property type="match status" value="1"/>
</dbReference>
<comment type="similarity">
    <text evidence="1">Belongs to the sulfotransferase 1 family.</text>
</comment>
<accession>A0AAE1BBR8</accession>
<dbReference type="Gene3D" id="3.40.50.300">
    <property type="entry name" value="P-loop containing nucleotide triphosphate hydrolases"/>
    <property type="match status" value="1"/>
</dbReference>
<evidence type="ECO:0000313" key="5">
    <source>
        <dbReference type="EMBL" id="KAK3803408.1"/>
    </source>
</evidence>
<dbReference type="PANTHER" id="PTHR11783">
    <property type="entry name" value="SULFOTRANSFERASE SULT"/>
    <property type="match status" value="1"/>
</dbReference>